<organism evidence="12 13">
    <name type="scientific">Marinobacterium iners DSM 11526</name>
    <dbReference type="NCBI Taxonomy" id="1122198"/>
    <lineage>
        <taxon>Bacteria</taxon>
        <taxon>Pseudomonadati</taxon>
        <taxon>Pseudomonadota</taxon>
        <taxon>Gammaproteobacteria</taxon>
        <taxon>Oceanospirillales</taxon>
        <taxon>Oceanospirillaceae</taxon>
        <taxon>Marinobacterium</taxon>
    </lineage>
</organism>
<dbReference type="InterPro" id="IPR036640">
    <property type="entry name" value="ABC1_TM_sf"/>
</dbReference>
<gene>
    <name evidence="12" type="ORF">SAMN02745729_10330</name>
</gene>
<comment type="subcellular location">
    <subcellularLocation>
        <location evidence="1">Cell membrane</location>
        <topology evidence="1">Multi-pass membrane protein</topology>
    </subcellularLocation>
</comment>
<accession>A0A1H4AQN6</accession>
<dbReference type="FunFam" id="3.40.50.300:FF:000221">
    <property type="entry name" value="Multidrug ABC transporter ATP-binding protein"/>
    <property type="match status" value="1"/>
</dbReference>
<keyword evidence="8 9" id="KW-0472">Membrane</keyword>
<feature type="domain" description="ABC transmembrane type-1" evidence="11">
    <location>
        <begin position="30"/>
        <end position="313"/>
    </location>
</feature>
<evidence type="ECO:0000256" key="2">
    <source>
        <dbReference type="ARBA" id="ARBA00022448"/>
    </source>
</evidence>
<evidence type="ECO:0000256" key="8">
    <source>
        <dbReference type="ARBA" id="ARBA00023136"/>
    </source>
</evidence>
<evidence type="ECO:0000256" key="9">
    <source>
        <dbReference type="SAM" id="Phobius"/>
    </source>
</evidence>
<dbReference type="SUPFAM" id="SSF90123">
    <property type="entry name" value="ABC transporter transmembrane region"/>
    <property type="match status" value="1"/>
</dbReference>
<dbReference type="Gene3D" id="3.40.50.300">
    <property type="entry name" value="P-loop containing nucleotide triphosphate hydrolases"/>
    <property type="match status" value="1"/>
</dbReference>
<protein>
    <submittedName>
        <fullName evidence="12">ATP-binding cassette, subfamily C</fullName>
    </submittedName>
</protein>
<evidence type="ECO:0000256" key="7">
    <source>
        <dbReference type="ARBA" id="ARBA00022989"/>
    </source>
</evidence>
<dbReference type="SMART" id="SM00382">
    <property type="entry name" value="AAA"/>
    <property type="match status" value="1"/>
</dbReference>
<dbReference type="CDD" id="cd18544">
    <property type="entry name" value="ABC_6TM_TmrA_like"/>
    <property type="match status" value="1"/>
</dbReference>
<feature type="domain" description="ABC transporter" evidence="10">
    <location>
        <begin position="346"/>
        <end position="579"/>
    </location>
</feature>
<dbReference type="InterPro" id="IPR027417">
    <property type="entry name" value="P-loop_NTPase"/>
</dbReference>
<dbReference type="PANTHER" id="PTHR24221">
    <property type="entry name" value="ATP-BINDING CASSETTE SUB-FAMILY B"/>
    <property type="match status" value="1"/>
</dbReference>
<keyword evidence="13" id="KW-1185">Reference proteome</keyword>
<dbReference type="InterPro" id="IPR039421">
    <property type="entry name" value="Type_1_exporter"/>
</dbReference>
<dbReference type="InterPro" id="IPR003593">
    <property type="entry name" value="AAA+_ATPase"/>
</dbReference>
<evidence type="ECO:0000256" key="5">
    <source>
        <dbReference type="ARBA" id="ARBA00022741"/>
    </source>
</evidence>
<dbReference type="PROSITE" id="PS50929">
    <property type="entry name" value="ABC_TM1F"/>
    <property type="match status" value="1"/>
</dbReference>
<dbReference type="EMBL" id="FNRJ01000003">
    <property type="protein sequence ID" value="SEA38213.1"/>
    <property type="molecule type" value="Genomic_DNA"/>
</dbReference>
<feature type="transmembrane region" description="Helical" evidence="9">
    <location>
        <begin position="168"/>
        <end position="187"/>
    </location>
</feature>
<dbReference type="InterPro" id="IPR003439">
    <property type="entry name" value="ABC_transporter-like_ATP-bd"/>
</dbReference>
<dbReference type="Proteomes" id="UP000242469">
    <property type="component" value="Unassembled WGS sequence"/>
</dbReference>
<dbReference type="Pfam" id="PF00005">
    <property type="entry name" value="ABC_tran"/>
    <property type="match status" value="1"/>
</dbReference>
<proteinExistence type="predicted"/>
<keyword evidence="6 12" id="KW-0067">ATP-binding</keyword>
<dbReference type="GO" id="GO:0005886">
    <property type="term" value="C:plasma membrane"/>
    <property type="evidence" value="ECO:0007669"/>
    <property type="project" value="UniProtKB-SubCell"/>
</dbReference>
<evidence type="ECO:0000259" key="10">
    <source>
        <dbReference type="PROSITE" id="PS50893"/>
    </source>
</evidence>
<feature type="transmembrane region" description="Helical" evidence="9">
    <location>
        <begin position="66"/>
        <end position="85"/>
    </location>
</feature>
<evidence type="ECO:0000259" key="11">
    <source>
        <dbReference type="PROSITE" id="PS50929"/>
    </source>
</evidence>
<keyword evidence="7 9" id="KW-1133">Transmembrane helix</keyword>
<keyword evidence="2" id="KW-0813">Transport</keyword>
<dbReference type="PANTHER" id="PTHR24221:SF654">
    <property type="entry name" value="ATP-BINDING CASSETTE SUB-FAMILY B MEMBER 6"/>
    <property type="match status" value="1"/>
</dbReference>
<dbReference type="Gene3D" id="1.20.1560.10">
    <property type="entry name" value="ABC transporter type 1, transmembrane domain"/>
    <property type="match status" value="1"/>
</dbReference>
<dbReference type="GO" id="GO:0034040">
    <property type="term" value="F:ATPase-coupled lipid transmembrane transporter activity"/>
    <property type="evidence" value="ECO:0007669"/>
    <property type="project" value="TreeGrafter"/>
</dbReference>
<keyword evidence="4 9" id="KW-0812">Transmembrane</keyword>
<evidence type="ECO:0000256" key="3">
    <source>
        <dbReference type="ARBA" id="ARBA00022475"/>
    </source>
</evidence>
<dbReference type="GO" id="GO:0140359">
    <property type="term" value="F:ABC-type transporter activity"/>
    <property type="evidence" value="ECO:0007669"/>
    <property type="project" value="InterPro"/>
</dbReference>
<dbReference type="AlphaFoldDB" id="A0A1H4AQN6"/>
<sequence>MSATERSQARRAFSLLFDYIRRDRPLLVKALILLVLATAADVAGPLLAKVYIDDYLMPGNLQWQPVGLLLVGYLLVQILAAWLRFHQTMKFTDMALVAVQDIRERAFRRALRLPLGWFDHAITGQVVSRITNDTESIKDLYVQFLSVVLTNTVLLVGILIAMAVLDTFLMLIALLMIPAVVGLIWLYQRASGAAVSRQRQLRSEINGLVSESISGMGVIQASGQQGRFINRFETLNQPYYQSRLRTIRISAALLRPAIDLMSVLVLVAVIWGFGLQPAEQTLEIGVLYAFINLLGRFTEPLAEITQRFNLYQQAMIAGRRVQELLDEPEDNALSQPGTGSVSKGHIQVQQLGFGYQPEKPVLRGISFDLPPGQFLGIAGPTGSGKSTLLSLLLRYYAPDRGTIRIDDQPLQSLSNAALRDGIGLIPQEPFIVAGSIRDNIDMGRGLGDVAIEQAAAQAYLLPMIQQLPQGMHTLLGERGTRLSTGQRQQLVIARALAGSPRVLLLDEATASVDSETEQVVQRALHELHGKVSLIVIAHRLSTIREADNILLLVNGEIVESGSHRALMRAEQGRYARLYRLQQQAARVQDAEQYSTETVEHKTVDQRE</sequence>
<dbReference type="OrthoDB" id="9806127at2"/>
<keyword evidence="3" id="KW-1003">Cell membrane</keyword>
<dbReference type="SUPFAM" id="SSF52540">
    <property type="entry name" value="P-loop containing nucleoside triphosphate hydrolases"/>
    <property type="match status" value="1"/>
</dbReference>
<feature type="transmembrane region" description="Helical" evidence="9">
    <location>
        <begin position="252"/>
        <end position="274"/>
    </location>
</feature>
<feature type="transmembrane region" description="Helical" evidence="9">
    <location>
        <begin position="26"/>
        <end position="46"/>
    </location>
</feature>
<feature type="transmembrane region" description="Helical" evidence="9">
    <location>
        <begin position="140"/>
        <end position="162"/>
    </location>
</feature>
<evidence type="ECO:0000256" key="1">
    <source>
        <dbReference type="ARBA" id="ARBA00004651"/>
    </source>
</evidence>
<evidence type="ECO:0000313" key="12">
    <source>
        <dbReference type="EMBL" id="SEA38213.1"/>
    </source>
</evidence>
<dbReference type="RefSeq" id="WP_091823927.1">
    <property type="nucleotide sequence ID" value="NZ_FNRJ01000003.1"/>
</dbReference>
<evidence type="ECO:0000256" key="4">
    <source>
        <dbReference type="ARBA" id="ARBA00022692"/>
    </source>
</evidence>
<dbReference type="Pfam" id="PF00664">
    <property type="entry name" value="ABC_membrane"/>
    <property type="match status" value="1"/>
</dbReference>
<dbReference type="InterPro" id="IPR011527">
    <property type="entry name" value="ABC1_TM_dom"/>
</dbReference>
<dbReference type="STRING" id="1122198.SAMN02745729_10330"/>
<dbReference type="PROSITE" id="PS50893">
    <property type="entry name" value="ABC_TRANSPORTER_2"/>
    <property type="match status" value="1"/>
</dbReference>
<evidence type="ECO:0000256" key="6">
    <source>
        <dbReference type="ARBA" id="ARBA00022840"/>
    </source>
</evidence>
<dbReference type="GO" id="GO:0016887">
    <property type="term" value="F:ATP hydrolysis activity"/>
    <property type="evidence" value="ECO:0007669"/>
    <property type="project" value="InterPro"/>
</dbReference>
<dbReference type="GO" id="GO:0005524">
    <property type="term" value="F:ATP binding"/>
    <property type="evidence" value="ECO:0007669"/>
    <property type="project" value="UniProtKB-KW"/>
</dbReference>
<evidence type="ECO:0000313" key="13">
    <source>
        <dbReference type="Proteomes" id="UP000242469"/>
    </source>
</evidence>
<reference evidence="13" key="1">
    <citation type="submission" date="2016-10" db="EMBL/GenBank/DDBJ databases">
        <authorList>
            <person name="Varghese N."/>
            <person name="Submissions S."/>
        </authorList>
    </citation>
    <scope>NUCLEOTIDE SEQUENCE [LARGE SCALE GENOMIC DNA]</scope>
    <source>
        <strain evidence="13">DSM 11526</strain>
    </source>
</reference>
<keyword evidence="5" id="KW-0547">Nucleotide-binding</keyword>
<name>A0A1H4AQN6_9GAMM</name>